<dbReference type="KEGG" id="smav:CFF01_10890"/>
<dbReference type="InterPro" id="IPR036942">
    <property type="entry name" value="Beta-barrel_TonB_sf"/>
</dbReference>
<evidence type="ECO:0000256" key="7">
    <source>
        <dbReference type="ARBA" id="ARBA00023237"/>
    </source>
</evidence>
<dbReference type="InterPro" id="IPR000531">
    <property type="entry name" value="Beta-barrel_TonB"/>
</dbReference>
<dbReference type="AlphaFoldDB" id="A0AAC9U165"/>
<dbReference type="GO" id="GO:0009279">
    <property type="term" value="C:cell outer membrane"/>
    <property type="evidence" value="ECO:0007669"/>
    <property type="project" value="UniProtKB-SubCell"/>
</dbReference>
<dbReference type="PROSITE" id="PS52016">
    <property type="entry name" value="TONB_DEPENDENT_REC_3"/>
    <property type="match status" value="1"/>
</dbReference>
<evidence type="ECO:0000259" key="10">
    <source>
        <dbReference type="Pfam" id="PF00593"/>
    </source>
</evidence>
<protein>
    <submittedName>
        <fullName evidence="12">TonB-dependent receptor</fullName>
    </submittedName>
</protein>
<gene>
    <name evidence="12" type="ORF">CFF01_10890</name>
</gene>
<dbReference type="SUPFAM" id="SSF56935">
    <property type="entry name" value="Porins"/>
    <property type="match status" value="1"/>
</dbReference>
<evidence type="ECO:0000256" key="2">
    <source>
        <dbReference type="ARBA" id="ARBA00022448"/>
    </source>
</evidence>
<evidence type="ECO:0000256" key="3">
    <source>
        <dbReference type="ARBA" id="ARBA00022452"/>
    </source>
</evidence>
<name>A0AAC9U165_9GAMM</name>
<dbReference type="PANTHER" id="PTHR40980">
    <property type="entry name" value="PLUG DOMAIN-CONTAINING PROTEIN"/>
    <property type="match status" value="1"/>
</dbReference>
<evidence type="ECO:0000256" key="4">
    <source>
        <dbReference type="ARBA" id="ARBA00022692"/>
    </source>
</evidence>
<reference evidence="12 13" key="1">
    <citation type="submission" date="2017-06" db="EMBL/GenBank/DDBJ databases">
        <title>Complete genome sequence of Shewanella marisflavi EP1 associated with anaerobic 2,4-dinitrotoluene reduction and salt tolerance.</title>
        <authorList>
            <person name="Huang J."/>
        </authorList>
    </citation>
    <scope>NUCLEOTIDE SEQUENCE [LARGE SCALE GENOMIC DNA]</scope>
    <source>
        <strain evidence="12 13">EP1</strain>
    </source>
</reference>
<proteinExistence type="inferred from homology"/>
<keyword evidence="6 8" id="KW-0472">Membrane</keyword>
<evidence type="ECO:0000256" key="6">
    <source>
        <dbReference type="ARBA" id="ARBA00023136"/>
    </source>
</evidence>
<sequence length="992" mass="109317">MQTCKLYNNSVPSCTAAKGLWERNLMQQLQFKKSKLATSVSLVLGFLSALPAIAEEAPVVNGDIEVIQVTGVRGSQAKAMELKRQSAGVVDAISAEDIGKFPDTNLAESLQRITGVSIDRVNGEGSKVTVRGFGPDFNLVLLNNRTMPTAQVAGESTRSFEFANLASDAVSGVEIYKTGKADVSSGGIGSTINIRTARPFDTRDLVANIGVKAHHDTSVEDGSSVTPEISGIFSNTFLDDSFGLGLSASYQKRDSNTKKATIDGWRQNIDGELNPNAVVVNENKNPYGNTFYARNIGFASQDTERERTNAQLVFQYAPNDDIEMTLDYTYSKLSDVSNTDTWGLWFSGPGNATEAHINENGTFDYVTEVGGDYSSTMQQNASDNINNSLGFNIKWQATDNLALSFDAHDSNATAEGTLGDYADNKFFILGALNIADKTYDATSTEIPLLGANYGTLNPNGEPHLLPEHYASLFAGVRAGRNETDVNQYQFDGQWVNDNNDALSSIDFGVSFTSMETRAQGSYTGPISAGWYGNMGLWKDDVSYVGLGSDFLSDFSGGGSDMLIPYYYSYDQQAAMEKAEALYDVEYVSAPWQDDHLIEEDTTAAYIQVNIDSEFNDMPLSIVAGLRYEQTNVTASSMQQEAQQLVWLNPTEWQTVYADDFSYSHETHDYKEFLPNLDINLEVVENLVARLSYSRTITRPTLASMRATTALTPIPKVGSRTGFAGNTSLKPFSSNNIDLSLEYYYDDASYVSVGYFNKEVENFLMNTIETVEYDHLRDPYSGPAAEQARAELIANNETPSDEAVFQWLIDNGYGNADGRVPQSGNDPVAEWNISKPNNVEDLNINGFEIAWQHWFWDTGFGFAANYTLVDGDTEYDVERVDEQFALPGMSDSANMSVFYENYGVQARLAYNWRDTFLSGMGQAEAGGPAPQFTEAYGQLDISVSYQITDGLSIFAEGINVLEQEKRVYGRYEEQMLLAQQNAARYSVGVRYNF</sequence>
<dbReference type="InterPro" id="IPR012910">
    <property type="entry name" value="Plug_dom"/>
</dbReference>
<dbReference type="PANTHER" id="PTHR40980:SF3">
    <property type="entry name" value="TONB-DEPENDENT RECEPTOR-LIKE BETA-BARREL DOMAIN-CONTAINING PROTEIN"/>
    <property type="match status" value="1"/>
</dbReference>
<evidence type="ECO:0000256" key="5">
    <source>
        <dbReference type="ARBA" id="ARBA00023077"/>
    </source>
</evidence>
<evidence type="ECO:0000256" key="9">
    <source>
        <dbReference type="RuleBase" id="RU003357"/>
    </source>
</evidence>
<dbReference type="Pfam" id="PF07715">
    <property type="entry name" value="Plug"/>
    <property type="match status" value="1"/>
</dbReference>
<keyword evidence="4 8" id="KW-0812">Transmembrane</keyword>
<dbReference type="Proteomes" id="UP000198233">
    <property type="component" value="Chromosome"/>
</dbReference>
<evidence type="ECO:0000259" key="11">
    <source>
        <dbReference type="Pfam" id="PF07715"/>
    </source>
</evidence>
<accession>A0AAC9U165</accession>
<dbReference type="Pfam" id="PF00593">
    <property type="entry name" value="TonB_dep_Rec_b-barrel"/>
    <property type="match status" value="1"/>
</dbReference>
<feature type="domain" description="TonB-dependent receptor plug" evidence="11">
    <location>
        <begin position="83"/>
        <end position="189"/>
    </location>
</feature>
<dbReference type="InterPro" id="IPR010104">
    <property type="entry name" value="TonB_rcpt_bac"/>
</dbReference>
<dbReference type="Gene3D" id="2.40.170.20">
    <property type="entry name" value="TonB-dependent receptor, beta-barrel domain"/>
    <property type="match status" value="1"/>
</dbReference>
<dbReference type="NCBIfam" id="TIGR01782">
    <property type="entry name" value="TonB-Xanth-Caul"/>
    <property type="match status" value="1"/>
</dbReference>
<dbReference type="Gene3D" id="2.170.130.10">
    <property type="entry name" value="TonB-dependent receptor, plug domain"/>
    <property type="match status" value="1"/>
</dbReference>
<evidence type="ECO:0000313" key="12">
    <source>
        <dbReference type="EMBL" id="ASJ97047.1"/>
    </source>
</evidence>
<keyword evidence="7 8" id="KW-0998">Cell outer membrane</keyword>
<evidence type="ECO:0000313" key="13">
    <source>
        <dbReference type="Proteomes" id="UP000198233"/>
    </source>
</evidence>
<keyword evidence="3 8" id="KW-1134">Transmembrane beta strand</keyword>
<comment type="subcellular location">
    <subcellularLocation>
        <location evidence="1 8">Cell outer membrane</location>
        <topology evidence="1 8">Multi-pass membrane protein</topology>
    </subcellularLocation>
</comment>
<keyword evidence="5 9" id="KW-0798">TonB box</keyword>
<evidence type="ECO:0000256" key="1">
    <source>
        <dbReference type="ARBA" id="ARBA00004571"/>
    </source>
</evidence>
<comment type="similarity">
    <text evidence="8 9">Belongs to the TonB-dependent receptor family.</text>
</comment>
<evidence type="ECO:0000256" key="8">
    <source>
        <dbReference type="PROSITE-ProRule" id="PRU01360"/>
    </source>
</evidence>
<dbReference type="EMBL" id="CP022272">
    <property type="protein sequence ID" value="ASJ97047.1"/>
    <property type="molecule type" value="Genomic_DNA"/>
</dbReference>
<feature type="domain" description="TonB-dependent receptor-like beta-barrel" evidence="10">
    <location>
        <begin position="478"/>
        <end position="959"/>
    </location>
</feature>
<keyword evidence="2 8" id="KW-0813">Transport</keyword>
<keyword evidence="12" id="KW-0675">Receptor</keyword>
<organism evidence="12 13">
    <name type="scientific">Shewanella marisflavi</name>
    <dbReference type="NCBI Taxonomy" id="260364"/>
    <lineage>
        <taxon>Bacteria</taxon>
        <taxon>Pseudomonadati</taxon>
        <taxon>Pseudomonadota</taxon>
        <taxon>Gammaproteobacteria</taxon>
        <taxon>Alteromonadales</taxon>
        <taxon>Shewanellaceae</taxon>
        <taxon>Shewanella</taxon>
    </lineage>
</organism>
<dbReference type="InterPro" id="IPR039426">
    <property type="entry name" value="TonB-dep_rcpt-like"/>
</dbReference>
<dbReference type="InterPro" id="IPR037066">
    <property type="entry name" value="Plug_dom_sf"/>
</dbReference>